<evidence type="ECO:0000259" key="2">
    <source>
        <dbReference type="PROSITE" id="PS50041"/>
    </source>
</evidence>
<dbReference type="CDD" id="cd00037">
    <property type="entry name" value="CLECT"/>
    <property type="match status" value="1"/>
</dbReference>
<feature type="chain" id="PRO_5013016720" description="C-type lectin domain-containing protein" evidence="1">
    <location>
        <begin position="19"/>
        <end position="171"/>
    </location>
</feature>
<dbReference type="Proteomes" id="UP000076420">
    <property type="component" value="Unassembled WGS sequence"/>
</dbReference>
<dbReference type="SUPFAM" id="SSF56436">
    <property type="entry name" value="C-type lectin-like"/>
    <property type="match status" value="1"/>
</dbReference>
<organism evidence="3 4">
    <name type="scientific">Biomphalaria glabrata</name>
    <name type="common">Bloodfluke planorb</name>
    <name type="synonym">Freshwater snail</name>
    <dbReference type="NCBI Taxonomy" id="6526"/>
    <lineage>
        <taxon>Eukaryota</taxon>
        <taxon>Metazoa</taxon>
        <taxon>Spiralia</taxon>
        <taxon>Lophotrochozoa</taxon>
        <taxon>Mollusca</taxon>
        <taxon>Gastropoda</taxon>
        <taxon>Heterobranchia</taxon>
        <taxon>Euthyneura</taxon>
        <taxon>Panpulmonata</taxon>
        <taxon>Hygrophila</taxon>
        <taxon>Lymnaeoidea</taxon>
        <taxon>Planorbidae</taxon>
        <taxon>Biomphalaria</taxon>
    </lineage>
</organism>
<feature type="signal peptide" evidence="1">
    <location>
        <begin position="1"/>
        <end position="18"/>
    </location>
</feature>
<dbReference type="OrthoDB" id="6285913at2759"/>
<dbReference type="InterPro" id="IPR001304">
    <property type="entry name" value="C-type_lectin-like"/>
</dbReference>
<protein>
    <recommendedName>
        <fullName evidence="2">C-type lectin domain-containing protein</fullName>
    </recommendedName>
</protein>
<dbReference type="PROSITE" id="PS50041">
    <property type="entry name" value="C_TYPE_LECTIN_2"/>
    <property type="match status" value="1"/>
</dbReference>
<proteinExistence type="predicted"/>
<dbReference type="KEGG" id="bgt:106077847"/>
<dbReference type="InterPro" id="IPR016186">
    <property type="entry name" value="C-type_lectin-like/link_sf"/>
</dbReference>
<accession>A0A2C9KVB6</accession>
<reference evidence="3" key="1">
    <citation type="submission" date="2020-05" db="UniProtKB">
        <authorList>
            <consortium name="EnsemblMetazoa"/>
        </authorList>
    </citation>
    <scope>IDENTIFICATION</scope>
    <source>
        <strain evidence="3">BB02</strain>
    </source>
</reference>
<evidence type="ECO:0000256" key="1">
    <source>
        <dbReference type="SAM" id="SignalP"/>
    </source>
</evidence>
<gene>
    <name evidence="3" type="primary">106077847</name>
</gene>
<dbReference type="Pfam" id="PF00059">
    <property type="entry name" value="Lectin_C"/>
    <property type="match status" value="1"/>
</dbReference>
<feature type="domain" description="C-type lectin" evidence="2">
    <location>
        <begin position="41"/>
        <end position="147"/>
    </location>
</feature>
<evidence type="ECO:0000313" key="4">
    <source>
        <dbReference type="Proteomes" id="UP000076420"/>
    </source>
</evidence>
<dbReference type="InterPro" id="IPR016187">
    <property type="entry name" value="CTDL_fold"/>
</dbReference>
<sequence>MKALVCTVCLLLLSIAHSQQINCSWALNNFRKAYFKASSCFNSTTYLLSKEDIFYYPSFGQAMCALAGGYLAEINTKQELDYVKNFVASQGSGFWAVMLGGTDEVQEGKWVNRYSGTPVVPFWYRTEPDDTIHQQNCQCMFKPYSWELGDIACVYNSKQDVGFLCEVESVN</sequence>
<dbReference type="RefSeq" id="XP_013094002.2">
    <property type="nucleotide sequence ID" value="XM_013238548.2"/>
</dbReference>
<evidence type="ECO:0000313" key="3">
    <source>
        <dbReference type="EnsemblMetazoa" id="BGLB023874-PA"/>
    </source>
</evidence>
<dbReference type="EnsemblMetazoa" id="BGLB023874-RA">
    <property type="protein sequence ID" value="BGLB023874-PA"/>
    <property type="gene ID" value="BGLB023874"/>
</dbReference>
<dbReference type="VEuPathDB" id="VectorBase:BGLB023874"/>
<dbReference type="VEuPathDB" id="VectorBase:BGLAX_035853"/>
<keyword evidence="1" id="KW-0732">Signal</keyword>
<dbReference type="AlphaFoldDB" id="A0A2C9KVB6"/>
<name>A0A2C9KVB6_BIOGL</name>
<dbReference type="Gene3D" id="3.10.100.10">
    <property type="entry name" value="Mannose-Binding Protein A, subunit A"/>
    <property type="match status" value="1"/>
</dbReference>